<feature type="transmembrane region" description="Helical" evidence="2">
    <location>
        <begin position="207"/>
        <end position="226"/>
    </location>
</feature>
<dbReference type="Pfam" id="PF12730">
    <property type="entry name" value="ABC2_membrane_4"/>
    <property type="match status" value="1"/>
</dbReference>
<accession>A0ABV5PEV3</accession>
<feature type="transmembrane region" description="Helical" evidence="2">
    <location>
        <begin position="58"/>
        <end position="79"/>
    </location>
</feature>
<evidence type="ECO:0000256" key="2">
    <source>
        <dbReference type="SAM" id="Phobius"/>
    </source>
</evidence>
<proteinExistence type="predicted"/>
<reference evidence="3 4" key="1">
    <citation type="submission" date="2024-09" db="EMBL/GenBank/DDBJ databases">
        <authorList>
            <person name="Sun Q."/>
            <person name="Mori K."/>
        </authorList>
    </citation>
    <scope>NUCLEOTIDE SEQUENCE [LARGE SCALE GENOMIC DNA]</scope>
    <source>
        <strain evidence="3 4">JCM 4362</strain>
    </source>
</reference>
<feature type="compositionally biased region" description="Polar residues" evidence="1">
    <location>
        <begin position="1"/>
        <end position="13"/>
    </location>
</feature>
<protein>
    <submittedName>
        <fullName evidence="3">ABC transporter permease</fullName>
    </submittedName>
</protein>
<feature type="transmembrane region" description="Helical" evidence="2">
    <location>
        <begin position="175"/>
        <end position="200"/>
    </location>
</feature>
<keyword evidence="4" id="KW-1185">Reference proteome</keyword>
<dbReference type="EMBL" id="JBHMCR010000009">
    <property type="protein sequence ID" value="MFB9521593.1"/>
    <property type="molecule type" value="Genomic_DNA"/>
</dbReference>
<dbReference type="Proteomes" id="UP001589718">
    <property type="component" value="Unassembled WGS sequence"/>
</dbReference>
<feature type="transmembrane region" description="Helical" evidence="2">
    <location>
        <begin position="140"/>
        <end position="163"/>
    </location>
</feature>
<organism evidence="3 4">
    <name type="scientific">Streptomyces cremeus</name>
    <dbReference type="NCBI Taxonomy" id="66881"/>
    <lineage>
        <taxon>Bacteria</taxon>
        <taxon>Bacillati</taxon>
        <taxon>Actinomycetota</taxon>
        <taxon>Actinomycetes</taxon>
        <taxon>Kitasatosporales</taxon>
        <taxon>Streptomycetaceae</taxon>
        <taxon>Streptomyces</taxon>
    </lineage>
</organism>
<evidence type="ECO:0000313" key="4">
    <source>
        <dbReference type="Proteomes" id="UP001589718"/>
    </source>
</evidence>
<keyword evidence="2" id="KW-0472">Membrane</keyword>
<evidence type="ECO:0000313" key="3">
    <source>
        <dbReference type="EMBL" id="MFB9521593.1"/>
    </source>
</evidence>
<keyword evidence="2" id="KW-1133">Transmembrane helix</keyword>
<sequence>MTTPSTPHPQQYGSVAAPEPHGQGQRTGYVSPVPLRRATLMDALASEWTKIRSVRSTLWSFGVMLALVLGIGTLIGVALSRSDLPEGGSAIALGFVGVLLGIMPVMTLGVMTISSEYGTGMIRTTLTACPSRARVLAAKAIVFAALTFVVSLVATALVSAILVGTLGGRTTAPMWGWATVGVSVYVALIGLFALAIGALLRHSAGSITLMIGFVLLPLVLALFLAATPLGGLQTFLLEYSIPSQLGVFYGTAMAQDAPGGWEALGIMGGLTALFLGLAFFLQDRRDV</sequence>
<evidence type="ECO:0000256" key="1">
    <source>
        <dbReference type="SAM" id="MobiDB-lite"/>
    </source>
</evidence>
<feature type="region of interest" description="Disordered" evidence="1">
    <location>
        <begin position="1"/>
        <end position="29"/>
    </location>
</feature>
<keyword evidence="2" id="KW-0812">Transmembrane</keyword>
<feature type="transmembrane region" description="Helical" evidence="2">
    <location>
        <begin position="91"/>
        <end position="113"/>
    </location>
</feature>
<name>A0ABV5PEV3_STRCM</name>
<comment type="caution">
    <text evidence="3">The sequence shown here is derived from an EMBL/GenBank/DDBJ whole genome shotgun (WGS) entry which is preliminary data.</text>
</comment>
<gene>
    <name evidence="3" type="ORF">ACFFTU_16745</name>
</gene>
<feature type="transmembrane region" description="Helical" evidence="2">
    <location>
        <begin position="263"/>
        <end position="281"/>
    </location>
</feature>
<dbReference type="RefSeq" id="WP_345228380.1">
    <property type="nucleotide sequence ID" value="NZ_BAAAXE010000015.1"/>
</dbReference>